<dbReference type="GO" id="GO:0071281">
    <property type="term" value="P:cellular response to iron ion"/>
    <property type="evidence" value="ECO:0007669"/>
    <property type="project" value="TreeGrafter"/>
</dbReference>
<evidence type="ECO:0000313" key="3">
    <source>
        <dbReference type="Proteomes" id="UP000029733"/>
    </source>
</evidence>
<evidence type="ECO:0000259" key="1">
    <source>
        <dbReference type="PROSITE" id="PS50983"/>
    </source>
</evidence>
<evidence type="ECO:0000313" key="2">
    <source>
        <dbReference type="EMBL" id="TLD97262.1"/>
    </source>
</evidence>
<dbReference type="InterPro" id="IPR050902">
    <property type="entry name" value="ABC_Transporter_SBP"/>
</dbReference>
<dbReference type="PANTHER" id="PTHR30535:SF34">
    <property type="entry name" value="MOLYBDATE-BINDING PROTEIN MOLA"/>
    <property type="match status" value="1"/>
</dbReference>
<dbReference type="RefSeq" id="WP_052057798.1">
    <property type="nucleotide sequence ID" value="NZ_JRPR02000001.1"/>
</dbReference>
<organism evidence="2 3">
    <name type="scientific">Helicobacter jaachi</name>
    <dbReference type="NCBI Taxonomy" id="1677920"/>
    <lineage>
        <taxon>Bacteria</taxon>
        <taxon>Pseudomonadati</taxon>
        <taxon>Campylobacterota</taxon>
        <taxon>Epsilonproteobacteria</taxon>
        <taxon>Campylobacterales</taxon>
        <taxon>Helicobacteraceae</taxon>
        <taxon>Helicobacter</taxon>
    </lineage>
</organism>
<dbReference type="Gene3D" id="3.40.50.1980">
    <property type="entry name" value="Nitrogenase molybdenum iron protein domain"/>
    <property type="match status" value="2"/>
</dbReference>
<comment type="caution">
    <text evidence="2">The sequence shown here is derived from an EMBL/GenBank/DDBJ whole genome shotgun (WGS) entry which is preliminary data.</text>
</comment>
<protein>
    <submittedName>
        <fullName evidence="2">ABC transporter substrate-binding protein</fullName>
    </submittedName>
</protein>
<dbReference type="PANTHER" id="PTHR30535">
    <property type="entry name" value="VITAMIN B12-BINDING PROTEIN"/>
    <property type="match status" value="1"/>
</dbReference>
<dbReference type="Pfam" id="PF01497">
    <property type="entry name" value="Peripla_BP_2"/>
    <property type="match status" value="1"/>
</dbReference>
<gene>
    <name evidence="2" type="ORF">LS71_000430</name>
</gene>
<keyword evidence="3" id="KW-1185">Reference proteome</keyword>
<dbReference type="AlphaFoldDB" id="A0A4V6I2S2"/>
<sequence>MNVVKILGLVLSLVCAVVAKERLVVLDPASVEIIYELGSGEEIVAIAHLQQSQIAPVEKTSKLASVGSFSNPSIEKIVALKPTLVIVSSYSLGLQDRLKQLNIKTLYLEANRLSDLQKNITELAKILHKEQAGEELKARVEKELAALSQNPLNKSAVFLFSSNPLMGFADNSVIADILRVIGVKNLTPESQVARPIISSEFILKAKPDMLILGIEARDSKTLLEQNPALQNLDAAKNNQIFFYPQTHSLMRVSPSIVEKIKSLRCFLENSCPANAPSARHTQAH</sequence>
<proteinExistence type="predicted"/>
<reference evidence="2 3" key="1">
    <citation type="journal article" date="2014" name="Genome Announc.">
        <title>Draft genome sequences of eight enterohepatic helicobacter species isolated from both laboratory and wild rodents.</title>
        <authorList>
            <person name="Sheh A."/>
            <person name="Shen Z."/>
            <person name="Fox J.G."/>
        </authorList>
    </citation>
    <scope>NUCLEOTIDE SEQUENCE [LARGE SCALE GENOMIC DNA]</scope>
    <source>
        <strain evidence="2 3">MIT 09-6949</strain>
    </source>
</reference>
<dbReference type="Proteomes" id="UP000029733">
    <property type="component" value="Unassembled WGS sequence"/>
</dbReference>
<dbReference type="EMBL" id="JRPR02000001">
    <property type="protein sequence ID" value="TLD97262.1"/>
    <property type="molecule type" value="Genomic_DNA"/>
</dbReference>
<name>A0A4V6I2S2_9HELI</name>
<dbReference type="OrthoDB" id="9787830at2"/>
<dbReference type="SUPFAM" id="SSF53807">
    <property type="entry name" value="Helical backbone' metal receptor"/>
    <property type="match status" value="1"/>
</dbReference>
<feature type="domain" description="Fe/B12 periplasmic-binding" evidence="1">
    <location>
        <begin position="22"/>
        <end position="271"/>
    </location>
</feature>
<accession>A0A4V6I2S2</accession>
<dbReference type="PROSITE" id="PS50983">
    <property type="entry name" value="FE_B12_PBP"/>
    <property type="match status" value="1"/>
</dbReference>
<dbReference type="InterPro" id="IPR002491">
    <property type="entry name" value="ABC_transptr_periplasmic_BD"/>
</dbReference>